<dbReference type="EMBL" id="BSXT01001505">
    <property type="protein sequence ID" value="GMF42985.1"/>
    <property type="molecule type" value="Genomic_DNA"/>
</dbReference>
<name>A0A9W7CXZ2_9STRA</name>
<reference evidence="2" key="1">
    <citation type="submission" date="2023-04" db="EMBL/GenBank/DDBJ databases">
        <title>Phytophthora fragariaefolia NBRC 109709.</title>
        <authorList>
            <person name="Ichikawa N."/>
            <person name="Sato H."/>
            <person name="Tonouchi N."/>
        </authorList>
    </citation>
    <scope>NUCLEOTIDE SEQUENCE</scope>
    <source>
        <strain evidence="2">NBRC 109709</strain>
    </source>
</reference>
<gene>
    <name evidence="2" type="ORF">Pfra01_001431700</name>
</gene>
<evidence type="ECO:0000313" key="2">
    <source>
        <dbReference type="EMBL" id="GMF42985.1"/>
    </source>
</evidence>
<protein>
    <submittedName>
        <fullName evidence="2">Unnamed protein product</fullName>
    </submittedName>
</protein>
<keyword evidence="3" id="KW-1185">Reference proteome</keyword>
<feature type="signal peptide" evidence="1">
    <location>
        <begin position="1"/>
        <end position="18"/>
    </location>
</feature>
<evidence type="ECO:0000313" key="3">
    <source>
        <dbReference type="Proteomes" id="UP001165121"/>
    </source>
</evidence>
<accession>A0A9W7CXZ2</accession>
<dbReference type="AlphaFoldDB" id="A0A9W7CXZ2"/>
<organism evidence="2 3">
    <name type="scientific">Phytophthora fragariaefolia</name>
    <dbReference type="NCBI Taxonomy" id="1490495"/>
    <lineage>
        <taxon>Eukaryota</taxon>
        <taxon>Sar</taxon>
        <taxon>Stramenopiles</taxon>
        <taxon>Oomycota</taxon>
        <taxon>Peronosporomycetes</taxon>
        <taxon>Peronosporales</taxon>
        <taxon>Peronosporaceae</taxon>
        <taxon>Phytophthora</taxon>
    </lineage>
</organism>
<proteinExistence type="predicted"/>
<comment type="caution">
    <text evidence="2">The sequence shown here is derived from an EMBL/GenBank/DDBJ whole genome shotgun (WGS) entry which is preliminary data.</text>
</comment>
<sequence>MLLFACFLLNLAVHHSLDDIVLDSVAYYLRERSTSPTSSTKSNLPDKRRFRYFSRYSSSVGASGRSPLPSSLNSKTAFLEDVSVMSAPPSTFAANGINDEFHPFTDPSVSALLMIS</sequence>
<feature type="chain" id="PRO_5040955920" evidence="1">
    <location>
        <begin position="19"/>
        <end position="116"/>
    </location>
</feature>
<evidence type="ECO:0000256" key="1">
    <source>
        <dbReference type="SAM" id="SignalP"/>
    </source>
</evidence>
<dbReference type="Proteomes" id="UP001165121">
    <property type="component" value="Unassembled WGS sequence"/>
</dbReference>
<keyword evidence="1" id="KW-0732">Signal</keyword>